<evidence type="ECO:0000259" key="6">
    <source>
        <dbReference type="Pfam" id="PF00324"/>
    </source>
</evidence>
<dbReference type="InterPro" id="IPR004842">
    <property type="entry name" value="SLC12A_fam"/>
</dbReference>
<evidence type="ECO:0000256" key="5">
    <source>
        <dbReference type="SAM" id="Phobius"/>
    </source>
</evidence>
<dbReference type="PANTHER" id="PTHR11827:SF53">
    <property type="entry name" value="K+_CL-COTRANSPORTER"/>
    <property type="match status" value="1"/>
</dbReference>
<keyword evidence="3 5" id="KW-1133">Transmembrane helix</keyword>
<feature type="transmembrane region" description="Helical" evidence="5">
    <location>
        <begin position="68"/>
        <end position="90"/>
    </location>
</feature>
<dbReference type="PANTHER" id="PTHR11827">
    <property type="entry name" value="SOLUTE CARRIER FAMILY 12, CATION COTRANSPORTERS"/>
    <property type="match status" value="1"/>
</dbReference>
<reference evidence="7 8" key="1">
    <citation type="submission" date="2024-10" db="EMBL/GenBank/DDBJ databases">
        <authorList>
            <person name="Kim D."/>
        </authorList>
    </citation>
    <scope>NUCLEOTIDE SEQUENCE [LARGE SCALE GENOMIC DNA]</scope>
    <source>
        <strain evidence="7">BH-2024</strain>
    </source>
</reference>
<dbReference type="Pfam" id="PF00324">
    <property type="entry name" value="AA_permease"/>
    <property type="match status" value="1"/>
</dbReference>
<feature type="domain" description="Amino acid permease/ SLC12A" evidence="6">
    <location>
        <begin position="21"/>
        <end position="200"/>
    </location>
</feature>
<feature type="transmembrane region" description="Helical" evidence="5">
    <location>
        <begin position="117"/>
        <end position="136"/>
    </location>
</feature>
<dbReference type="AlphaFoldDB" id="A0ABD2KBJ8"/>
<comment type="subcellular location">
    <subcellularLocation>
        <location evidence="1">Membrane</location>
        <topology evidence="1">Multi-pass membrane protein</topology>
    </subcellularLocation>
</comment>
<keyword evidence="2 5" id="KW-0812">Transmembrane</keyword>
<evidence type="ECO:0000256" key="1">
    <source>
        <dbReference type="ARBA" id="ARBA00004141"/>
    </source>
</evidence>
<keyword evidence="8" id="KW-1185">Reference proteome</keyword>
<protein>
    <recommendedName>
        <fullName evidence="6">Amino acid permease/ SLC12A domain-containing protein</fullName>
    </recommendedName>
</protein>
<evidence type="ECO:0000256" key="4">
    <source>
        <dbReference type="ARBA" id="ARBA00023136"/>
    </source>
</evidence>
<sequence>MVFPVLPLILFGAISSHYSDPNKAFQDFKTSFFLIMAIYFSAVTGILTGTNMSGNLANPQKSMPWGTIAAKLTTTIIYLSMAFVFCATIKPELNREKTGISLDGRMVVAQLAWPTEWVVLIGSFLSTFGAALHICIQNKRVVSLLQSIAKDNVISVLKRFAKVTKSNEPFLGLLFTTFIAELGILMGEMDTIAAVHACLVLSDVLRLR</sequence>
<evidence type="ECO:0000313" key="8">
    <source>
        <dbReference type="Proteomes" id="UP001620626"/>
    </source>
</evidence>
<gene>
    <name evidence="7" type="ORF">niasHT_027709</name>
</gene>
<comment type="caution">
    <text evidence="7">The sequence shown here is derived from an EMBL/GenBank/DDBJ whole genome shotgun (WGS) entry which is preliminary data.</text>
</comment>
<accession>A0ABD2KBJ8</accession>
<keyword evidence="4 5" id="KW-0472">Membrane</keyword>
<dbReference type="Gene3D" id="1.20.1740.10">
    <property type="entry name" value="Amino acid/polyamine transporter I"/>
    <property type="match status" value="1"/>
</dbReference>
<dbReference type="EMBL" id="JBICBT010000792">
    <property type="protein sequence ID" value="KAL3100304.1"/>
    <property type="molecule type" value="Genomic_DNA"/>
</dbReference>
<evidence type="ECO:0000256" key="3">
    <source>
        <dbReference type="ARBA" id="ARBA00022989"/>
    </source>
</evidence>
<organism evidence="7 8">
    <name type="scientific">Heterodera trifolii</name>
    <dbReference type="NCBI Taxonomy" id="157864"/>
    <lineage>
        <taxon>Eukaryota</taxon>
        <taxon>Metazoa</taxon>
        <taxon>Ecdysozoa</taxon>
        <taxon>Nematoda</taxon>
        <taxon>Chromadorea</taxon>
        <taxon>Rhabditida</taxon>
        <taxon>Tylenchina</taxon>
        <taxon>Tylenchomorpha</taxon>
        <taxon>Tylenchoidea</taxon>
        <taxon>Heteroderidae</taxon>
        <taxon>Heteroderinae</taxon>
        <taxon>Heterodera</taxon>
    </lineage>
</organism>
<dbReference type="InterPro" id="IPR004841">
    <property type="entry name" value="AA-permease/SLC12A_dom"/>
</dbReference>
<name>A0ABD2KBJ8_9BILA</name>
<proteinExistence type="predicted"/>
<dbReference type="Proteomes" id="UP001620626">
    <property type="component" value="Unassembled WGS sequence"/>
</dbReference>
<evidence type="ECO:0000313" key="7">
    <source>
        <dbReference type="EMBL" id="KAL3100304.1"/>
    </source>
</evidence>
<dbReference type="GO" id="GO:0016020">
    <property type="term" value="C:membrane"/>
    <property type="evidence" value="ECO:0007669"/>
    <property type="project" value="UniProtKB-SubCell"/>
</dbReference>
<evidence type="ECO:0000256" key="2">
    <source>
        <dbReference type="ARBA" id="ARBA00022692"/>
    </source>
</evidence>
<feature type="transmembrane region" description="Helical" evidence="5">
    <location>
        <begin position="29"/>
        <end position="47"/>
    </location>
</feature>